<dbReference type="SUPFAM" id="SSF46689">
    <property type="entry name" value="Homeodomain-like"/>
    <property type="match status" value="1"/>
</dbReference>
<dbReference type="PANTHER" id="PTHR30055">
    <property type="entry name" value="HTH-TYPE TRANSCRIPTIONAL REGULATOR RUTR"/>
    <property type="match status" value="1"/>
</dbReference>
<gene>
    <name evidence="6" type="ORF">Q7514_05190</name>
</gene>
<protein>
    <submittedName>
        <fullName evidence="6">TetR family transcriptional regulator</fullName>
    </submittedName>
</protein>
<evidence type="ECO:0000313" key="7">
    <source>
        <dbReference type="Proteomes" id="UP001336020"/>
    </source>
</evidence>
<name>A0ABU7L5T6_9NOCA</name>
<proteinExistence type="predicted"/>
<evidence type="ECO:0000259" key="5">
    <source>
        <dbReference type="PROSITE" id="PS50977"/>
    </source>
</evidence>
<feature type="domain" description="HTH tetR-type" evidence="5">
    <location>
        <begin position="11"/>
        <end position="71"/>
    </location>
</feature>
<dbReference type="PANTHER" id="PTHR30055:SF238">
    <property type="entry name" value="MYCOFACTOCIN BIOSYNTHESIS TRANSCRIPTIONAL REGULATOR MFTR-RELATED"/>
    <property type="match status" value="1"/>
</dbReference>
<evidence type="ECO:0000256" key="2">
    <source>
        <dbReference type="ARBA" id="ARBA00023125"/>
    </source>
</evidence>
<accession>A0ABU7L5T6</accession>
<keyword evidence="2 4" id="KW-0238">DNA-binding</keyword>
<keyword evidence="7" id="KW-1185">Reference proteome</keyword>
<dbReference type="PROSITE" id="PS01081">
    <property type="entry name" value="HTH_TETR_1"/>
    <property type="match status" value="1"/>
</dbReference>
<dbReference type="PRINTS" id="PR00455">
    <property type="entry name" value="HTHTETR"/>
</dbReference>
<organism evidence="6 7">
    <name type="scientific">Rhodococcus artemisiae</name>
    <dbReference type="NCBI Taxonomy" id="714159"/>
    <lineage>
        <taxon>Bacteria</taxon>
        <taxon>Bacillati</taxon>
        <taxon>Actinomycetota</taxon>
        <taxon>Actinomycetes</taxon>
        <taxon>Mycobacteriales</taxon>
        <taxon>Nocardiaceae</taxon>
        <taxon>Rhodococcus</taxon>
    </lineage>
</organism>
<dbReference type="PROSITE" id="PS50977">
    <property type="entry name" value="HTH_TETR_2"/>
    <property type="match status" value="1"/>
</dbReference>
<keyword evidence="1" id="KW-0805">Transcription regulation</keyword>
<evidence type="ECO:0000256" key="1">
    <source>
        <dbReference type="ARBA" id="ARBA00023015"/>
    </source>
</evidence>
<dbReference type="Gene3D" id="1.10.357.10">
    <property type="entry name" value="Tetracycline Repressor, domain 2"/>
    <property type="match status" value="1"/>
</dbReference>
<dbReference type="RefSeq" id="WP_330132187.1">
    <property type="nucleotide sequence ID" value="NZ_JAUTXY010000002.1"/>
</dbReference>
<dbReference type="InterPro" id="IPR050109">
    <property type="entry name" value="HTH-type_TetR-like_transc_reg"/>
</dbReference>
<dbReference type="EMBL" id="JAUTXY010000002">
    <property type="protein sequence ID" value="MEE2056920.1"/>
    <property type="molecule type" value="Genomic_DNA"/>
</dbReference>
<evidence type="ECO:0000313" key="6">
    <source>
        <dbReference type="EMBL" id="MEE2056920.1"/>
    </source>
</evidence>
<dbReference type="InterPro" id="IPR023772">
    <property type="entry name" value="DNA-bd_HTH_TetR-type_CS"/>
</dbReference>
<evidence type="ECO:0000256" key="3">
    <source>
        <dbReference type="ARBA" id="ARBA00023163"/>
    </source>
</evidence>
<dbReference type="Pfam" id="PF00440">
    <property type="entry name" value="TetR_N"/>
    <property type="match status" value="1"/>
</dbReference>
<keyword evidence="3" id="KW-0804">Transcription</keyword>
<reference evidence="6 7" key="1">
    <citation type="submission" date="2023-07" db="EMBL/GenBank/DDBJ databases">
        <authorList>
            <person name="Girao M."/>
            <person name="Carvalho M.F."/>
        </authorList>
    </citation>
    <scope>NUCLEOTIDE SEQUENCE [LARGE SCALE GENOMIC DNA]</scope>
    <source>
        <strain evidence="6 7">YIM65754</strain>
    </source>
</reference>
<comment type="caution">
    <text evidence="6">The sequence shown here is derived from an EMBL/GenBank/DDBJ whole genome shotgun (WGS) entry which is preliminary data.</text>
</comment>
<evidence type="ECO:0000256" key="4">
    <source>
        <dbReference type="PROSITE-ProRule" id="PRU00335"/>
    </source>
</evidence>
<sequence>MSKDIRDRGREILTAELADAAATYCAEHGFDAVTVDDIARAIGISRATFFRYFTSKEAAVVAAVRIGRLSIGDQVRRGQPALGTRVVDAVRAAMQPTIDAAHATPGLLRARLTMISESSALRARLASERSEQRVDLEQALLERVADPIEACAAAHASMAAIDLAWSIWSSDERMEFDVALDRAFELVVDVDSVQLDR</sequence>
<dbReference type="InterPro" id="IPR001647">
    <property type="entry name" value="HTH_TetR"/>
</dbReference>
<dbReference type="Proteomes" id="UP001336020">
    <property type="component" value="Unassembled WGS sequence"/>
</dbReference>
<feature type="DNA-binding region" description="H-T-H motif" evidence="4">
    <location>
        <begin position="34"/>
        <end position="53"/>
    </location>
</feature>
<dbReference type="InterPro" id="IPR009057">
    <property type="entry name" value="Homeodomain-like_sf"/>
</dbReference>